<dbReference type="AlphaFoldDB" id="A0A1C7LMQ5"/>
<dbReference type="Proteomes" id="UP000092993">
    <property type="component" value="Unassembled WGS sequence"/>
</dbReference>
<name>A0A1C7LMQ5_GRIFR</name>
<keyword evidence="2" id="KW-1185">Reference proteome</keyword>
<dbReference type="OrthoDB" id="2742042at2759"/>
<accession>A0A1C7LMQ5</accession>
<organism evidence="1 2">
    <name type="scientific">Grifola frondosa</name>
    <name type="common">Maitake</name>
    <name type="synonym">Polyporus frondosus</name>
    <dbReference type="NCBI Taxonomy" id="5627"/>
    <lineage>
        <taxon>Eukaryota</taxon>
        <taxon>Fungi</taxon>
        <taxon>Dikarya</taxon>
        <taxon>Basidiomycota</taxon>
        <taxon>Agaricomycotina</taxon>
        <taxon>Agaricomycetes</taxon>
        <taxon>Polyporales</taxon>
        <taxon>Grifolaceae</taxon>
        <taxon>Grifola</taxon>
    </lineage>
</organism>
<protein>
    <submittedName>
        <fullName evidence="1">Uncharacterized protein</fullName>
    </submittedName>
</protein>
<gene>
    <name evidence="1" type="ORF">A0H81_14150</name>
</gene>
<dbReference type="EMBL" id="LUGG01000038">
    <property type="protein sequence ID" value="OBZ65890.1"/>
    <property type="molecule type" value="Genomic_DNA"/>
</dbReference>
<reference evidence="1 2" key="1">
    <citation type="submission" date="2016-03" db="EMBL/GenBank/DDBJ databases">
        <title>Whole genome sequencing of Grifola frondosa 9006-11.</title>
        <authorList>
            <person name="Min B."/>
            <person name="Park H."/>
            <person name="Kim J.-G."/>
            <person name="Cho H."/>
            <person name="Oh Y.-L."/>
            <person name="Kong W.-S."/>
            <person name="Choi I.-G."/>
        </authorList>
    </citation>
    <scope>NUCLEOTIDE SEQUENCE [LARGE SCALE GENOMIC DNA]</scope>
    <source>
        <strain evidence="1 2">9006-11</strain>
    </source>
</reference>
<proteinExistence type="predicted"/>
<comment type="caution">
    <text evidence="1">The sequence shown here is derived from an EMBL/GenBank/DDBJ whole genome shotgun (WGS) entry which is preliminary data.</text>
</comment>
<evidence type="ECO:0000313" key="1">
    <source>
        <dbReference type="EMBL" id="OBZ65890.1"/>
    </source>
</evidence>
<sequence length="150" mass="16840">MLEDLCFLYECAPFKEIDPTKFRGLFRSQFVVGALYHHYNTTKYAISVPGLYNKDDKPVGAIGLAAVAMERAFHLFEKQQISVDPTDGSLNIGKTENRRTRRHASYAKSAAGLGPDAIKKLIDKIHEPIVISSSKEEDECRAILVDYTMD</sequence>
<evidence type="ECO:0000313" key="2">
    <source>
        <dbReference type="Proteomes" id="UP000092993"/>
    </source>
</evidence>